<name>A0A7V5RPA5_CALAY</name>
<organism evidence="2">
    <name type="scientific">Caldithrix abyssi</name>
    <dbReference type="NCBI Taxonomy" id="187145"/>
    <lineage>
        <taxon>Bacteria</taxon>
        <taxon>Pseudomonadati</taxon>
        <taxon>Calditrichota</taxon>
        <taxon>Calditrichia</taxon>
        <taxon>Calditrichales</taxon>
        <taxon>Calditrichaceae</taxon>
        <taxon>Caldithrix</taxon>
    </lineage>
</organism>
<dbReference type="EMBL" id="DRLI01000170">
    <property type="protein sequence ID" value="HHM02253.1"/>
    <property type="molecule type" value="Genomic_DNA"/>
</dbReference>
<feature type="domain" description="NAD-dependent epimerase/dehydratase" evidence="1">
    <location>
        <begin position="3"/>
        <end position="214"/>
    </location>
</feature>
<evidence type="ECO:0000313" key="2">
    <source>
        <dbReference type="EMBL" id="HHM02253.1"/>
    </source>
</evidence>
<dbReference type="Gene3D" id="3.40.50.720">
    <property type="entry name" value="NAD(P)-binding Rossmann-like Domain"/>
    <property type="match status" value="1"/>
</dbReference>
<sequence length="315" mass="34317">MTILLTGSNGFIGSHFLKALLLRGHTVVAPVRPSSAPALKKRNLPGLVVVEGFFGDAAFLESIKQPVDAIVHLAAIRGAGAGAADDYQRINVDGTRALLAWAVSRGVSRFIHCSTVGVLGTIPARLPASVADEPAPDGPYHQSKFQAEQLVRRAHSSRIQTLVLRPTITYGAGDNGFIPRMIRMVRRRMFILPARDVHMHLLSVTHFAGLCVSLLNSERGWGGVYHVADREKVSLKKLVDLISQKLTKKPYPRLLQSPVGLYHAASGLLEAAGRSGLKTSIELISRDWYYDIAPTVEILHYKPGDTLKEVGEMLP</sequence>
<dbReference type="Proteomes" id="UP000885771">
    <property type="component" value="Unassembled WGS sequence"/>
</dbReference>
<comment type="caution">
    <text evidence="2">The sequence shown here is derived from an EMBL/GenBank/DDBJ whole genome shotgun (WGS) entry which is preliminary data.</text>
</comment>
<dbReference type="PANTHER" id="PTHR43245:SF58">
    <property type="entry name" value="BLL5923 PROTEIN"/>
    <property type="match status" value="1"/>
</dbReference>
<dbReference type="PANTHER" id="PTHR43245">
    <property type="entry name" value="BIFUNCTIONAL POLYMYXIN RESISTANCE PROTEIN ARNA"/>
    <property type="match status" value="1"/>
</dbReference>
<accession>A0A7V5RPA5</accession>
<dbReference type="InterPro" id="IPR050177">
    <property type="entry name" value="Lipid_A_modif_metabolic_enz"/>
</dbReference>
<dbReference type="AlphaFoldDB" id="A0A7V5RPA5"/>
<protein>
    <submittedName>
        <fullName evidence="2">NAD-dependent epimerase/dehydratase family protein</fullName>
    </submittedName>
</protein>
<gene>
    <name evidence="2" type="ORF">ENJ15_04515</name>
</gene>
<proteinExistence type="predicted"/>
<dbReference type="InterPro" id="IPR036291">
    <property type="entry name" value="NAD(P)-bd_dom_sf"/>
</dbReference>
<evidence type="ECO:0000259" key="1">
    <source>
        <dbReference type="Pfam" id="PF01370"/>
    </source>
</evidence>
<reference evidence="2" key="1">
    <citation type="journal article" date="2020" name="mSystems">
        <title>Genome- and Community-Level Interaction Insights into Carbon Utilization and Element Cycling Functions of Hydrothermarchaeota in Hydrothermal Sediment.</title>
        <authorList>
            <person name="Zhou Z."/>
            <person name="Liu Y."/>
            <person name="Xu W."/>
            <person name="Pan J."/>
            <person name="Luo Z.H."/>
            <person name="Li M."/>
        </authorList>
    </citation>
    <scope>NUCLEOTIDE SEQUENCE [LARGE SCALE GENOMIC DNA]</scope>
    <source>
        <strain evidence="2">HyVt-460</strain>
    </source>
</reference>
<dbReference type="InterPro" id="IPR001509">
    <property type="entry name" value="Epimerase_deHydtase"/>
</dbReference>
<dbReference type="SUPFAM" id="SSF51735">
    <property type="entry name" value="NAD(P)-binding Rossmann-fold domains"/>
    <property type="match status" value="1"/>
</dbReference>
<dbReference type="Pfam" id="PF01370">
    <property type="entry name" value="Epimerase"/>
    <property type="match status" value="1"/>
</dbReference>